<evidence type="ECO:0000256" key="3">
    <source>
        <dbReference type="ARBA" id="ARBA00022475"/>
    </source>
</evidence>
<evidence type="ECO:0000256" key="2">
    <source>
        <dbReference type="ARBA" id="ARBA00022448"/>
    </source>
</evidence>
<sequence>MPALTTDAMSRAEKRAGVALASIFALRMLGMFLVLPVFAIHARTLPGGDNLTLVGIALGAYGLTQAMFQIPFGMASDVFGRKPVMILGLLIFAIGSAVAALAGDIHWIIFGRVLQGAGAISAAITALAADLTREQHRTKVMAMIGSSIGLVFAVSLVAAPVLYAAIGMSGIFWMTGALALAAIAVVAFIVPTPPPLQPGPKVPFREVLTNAQLLRLNLGIFTLHMSQMMIFMVVPGLLVSTGGLALAEHWKIYLPAVLASFVLMVPAIIYAEKYQKLRTVFVAAIILLLLTMLVLALEGNHFYAVAGGLLSFFVAFNLLEAMLPSLISRVAPPRAKGAALGIYNTTQSIGLFVGGALGGWLAKHAGAPAVFGFAAGMAAVWLAAAATMRPIVSRAATVAGGHGILATRTEES</sequence>
<comment type="subcellular location">
    <subcellularLocation>
        <location evidence="1">Cell membrane</location>
        <topology evidence="1">Multi-pass membrane protein</topology>
    </subcellularLocation>
</comment>
<dbReference type="Pfam" id="PF07690">
    <property type="entry name" value="MFS_1"/>
    <property type="match status" value="1"/>
</dbReference>
<reference evidence="9" key="1">
    <citation type="submission" date="2015-10" db="EMBL/GenBank/DDBJ databases">
        <title>Biosynthesis of SCL-MCL polyhydroxyalkanoates by metagenomic clones in Pseudomonas putida.</title>
        <authorList>
            <person name="Cheng J."/>
            <person name="Charles T.C."/>
        </authorList>
    </citation>
    <scope>NUCLEOTIDE SEQUENCE</scope>
</reference>
<evidence type="ECO:0000256" key="6">
    <source>
        <dbReference type="ARBA" id="ARBA00023136"/>
    </source>
</evidence>
<dbReference type="InterPro" id="IPR011701">
    <property type="entry name" value="MFS"/>
</dbReference>
<feature type="transmembrane region" description="Helical" evidence="7">
    <location>
        <begin position="109"/>
        <end position="128"/>
    </location>
</feature>
<dbReference type="PANTHER" id="PTHR23517:SF2">
    <property type="entry name" value="MULTIDRUG RESISTANCE PROTEIN MDTH"/>
    <property type="match status" value="1"/>
</dbReference>
<feature type="transmembrane region" description="Helical" evidence="7">
    <location>
        <begin position="171"/>
        <end position="192"/>
    </location>
</feature>
<organism evidence="9">
    <name type="scientific">uncultured bacterium P11N2</name>
    <dbReference type="NCBI Taxonomy" id="1748282"/>
    <lineage>
        <taxon>Bacteria</taxon>
        <taxon>environmental samples</taxon>
    </lineage>
</organism>
<feature type="transmembrane region" description="Helical" evidence="7">
    <location>
        <begin position="140"/>
        <end position="165"/>
    </location>
</feature>
<evidence type="ECO:0000256" key="1">
    <source>
        <dbReference type="ARBA" id="ARBA00004651"/>
    </source>
</evidence>
<accession>A0A0U3U8X5</accession>
<evidence type="ECO:0000256" key="5">
    <source>
        <dbReference type="ARBA" id="ARBA00022989"/>
    </source>
</evidence>
<evidence type="ECO:0000313" key="9">
    <source>
        <dbReference type="EMBL" id="ALV86798.1"/>
    </source>
</evidence>
<keyword evidence="3" id="KW-1003">Cell membrane</keyword>
<keyword evidence="2" id="KW-0813">Transport</keyword>
<keyword evidence="4 7" id="KW-0812">Transmembrane</keyword>
<name>A0A0U3U8X5_9BACT</name>
<dbReference type="EMBL" id="KT944278">
    <property type="protein sequence ID" value="ALV86798.1"/>
    <property type="molecule type" value="Genomic_DNA"/>
</dbReference>
<feature type="transmembrane region" description="Helical" evidence="7">
    <location>
        <begin position="84"/>
        <end position="103"/>
    </location>
</feature>
<keyword evidence="5 7" id="KW-1133">Transmembrane helix</keyword>
<feature type="transmembrane region" description="Helical" evidence="7">
    <location>
        <begin position="250"/>
        <end position="270"/>
    </location>
</feature>
<dbReference type="InterPro" id="IPR036259">
    <property type="entry name" value="MFS_trans_sf"/>
</dbReference>
<feature type="transmembrane region" description="Helical" evidence="7">
    <location>
        <begin position="302"/>
        <end position="319"/>
    </location>
</feature>
<dbReference type="PROSITE" id="PS50850">
    <property type="entry name" value="MFS"/>
    <property type="match status" value="1"/>
</dbReference>
<dbReference type="SUPFAM" id="SSF103473">
    <property type="entry name" value="MFS general substrate transporter"/>
    <property type="match status" value="1"/>
</dbReference>
<feature type="transmembrane region" description="Helical" evidence="7">
    <location>
        <begin position="51"/>
        <end position="72"/>
    </location>
</feature>
<evidence type="ECO:0000259" key="8">
    <source>
        <dbReference type="PROSITE" id="PS50850"/>
    </source>
</evidence>
<protein>
    <submittedName>
        <fullName evidence="9">Major facilitator transporter</fullName>
    </submittedName>
</protein>
<dbReference type="Gene3D" id="1.20.1250.20">
    <property type="entry name" value="MFS general substrate transporter like domains"/>
    <property type="match status" value="1"/>
</dbReference>
<feature type="transmembrane region" description="Helical" evidence="7">
    <location>
        <begin position="277"/>
        <end position="296"/>
    </location>
</feature>
<feature type="transmembrane region" description="Helical" evidence="7">
    <location>
        <begin position="367"/>
        <end position="386"/>
    </location>
</feature>
<dbReference type="InterPro" id="IPR050171">
    <property type="entry name" value="MFS_Transporters"/>
</dbReference>
<dbReference type="GO" id="GO:0005886">
    <property type="term" value="C:plasma membrane"/>
    <property type="evidence" value="ECO:0007669"/>
    <property type="project" value="UniProtKB-SubCell"/>
</dbReference>
<feature type="transmembrane region" description="Helical" evidence="7">
    <location>
        <begin position="340"/>
        <end position="361"/>
    </location>
</feature>
<proteinExistence type="predicted"/>
<feature type="domain" description="Major facilitator superfamily (MFS) profile" evidence="8">
    <location>
        <begin position="1"/>
        <end position="393"/>
    </location>
</feature>
<evidence type="ECO:0000256" key="7">
    <source>
        <dbReference type="SAM" id="Phobius"/>
    </source>
</evidence>
<feature type="transmembrane region" description="Helical" evidence="7">
    <location>
        <begin position="18"/>
        <end position="39"/>
    </location>
</feature>
<dbReference type="AlphaFoldDB" id="A0A0U3U8X5"/>
<dbReference type="InterPro" id="IPR020846">
    <property type="entry name" value="MFS_dom"/>
</dbReference>
<dbReference type="PANTHER" id="PTHR23517">
    <property type="entry name" value="RESISTANCE PROTEIN MDTM, PUTATIVE-RELATED-RELATED"/>
    <property type="match status" value="1"/>
</dbReference>
<keyword evidence="6 7" id="KW-0472">Membrane</keyword>
<dbReference type="GO" id="GO:0022857">
    <property type="term" value="F:transmembrane transporter activity"/>
    <property type="evidence" value="ECO:0007669"/>
    <property type="project" value="InterPro"/>
</dbReference>
<evidence type="ECO:0000256" key="4">
    <source>
        <dbReference type="ARBA" id="ARBA00022692"/>
    </source>
</evidence>
<feature type="transmembrane region" description="Helical" evidence="7">
    <location>
        <begin position="213"/>
        <end position="238"/>
    </location>
</feature>
<dbReference type="CDD" id="cd17472">
    <property type="entry name" value="MFS_YajR_like"/>
    <property type="match status" value="1"/>
</dbReference>